<accession>A0A6M3M0L6</accession>
<proteinExistence type="predicted"/>
<dbReference type="EMBL" id="MT143595">
    <property type="protein sequence ID" value="QJA98621.1"/>
    <property type="molecule type" value="Genomic_DNA"/>
</dbReference>
<dbReference type="EMBL" id="MT143716">
    <property type="protein sequence ID" value="QJB01582.1"/>
    <property type="molecule type" value="Genomic_DNA"/>
</dbReference>
<gene>
    <name evidence="1" type="ORF">MM171A01690_0010</name>
    <name evidence="2" type="ORF">MM171B02299_0008</name>
</gene>
<dbReference type="AlphaFoldDB" id="A0A6M3M0L6"/>
<evidence type="ECO:0000313" key="1">
    <source>
        <dbReference type="EMBL" id="QJA98621.1"/>
    </source>
</evidence>
<protein>
    <submittedName>
        <fullName evidence="1">Uncharacterized protein</fullName>
    </submittedName>
</protein>
<organism evidence="1">
    <name type="scientific">viral metagenome</name>
    <dbReference type="NCBI Taxonomy" id="1070528"/>
    <lineage>
        <taxon>unclassified sequences</taxon>
        <taxon>metagenomes</taxon>
        <taxon>organismal metagenomes</taxon>
    </lineage>
</organism>
<evidence type="ECO:0000313" key="2">
    <source>
        <dbReference type="EMBL" id="QJB01582.1"/>
    </source>
</evidence>
<name>A0A6M3M0L6_9ZZZZ</name>
<sequence length="239" mass="26673">MEKETYYKGDIGRTISLVLSEDGSPIDLTDGTVTLYLYAVGSNTAIWNHECTIDNASNGLAHYDTVDGDLDDVGVYWTRVNVTYSGGDVTNVSGMAIEVLDILAPENLVSTSEFLNFLDIASENAKSDDKIKDYLEQAEAQLYLDIPSIRNSTSEHYIKLKKMLIKKAAGITYFMNSDEGEIDPNSRNQKIELWREDYNRAVENLGNVISSDPEAGTAIMRRVRSSDYSDPNSYLYDTD</sequence>
<reference evidence="1" key="1">
    <citation type="submission" date="2020-03" db="EMBL/GenBank/DDBJ databases">
        <title>The deep terrestrial virosphere.</title>
        <authorList>
            <person name="Holmfeldt K."/>
            <person name="Nilsson E."/>
            <person name="Simone D."/>
            <person name="Lopez-Fernandez M."/>
            <person name="Wu X."/>
            <person name="de Brujin I."/>
            <person name="Lundin D."/>
            <person name="Andersson A."/>
            <person name="Bertilsson S."/>
            <person name="Dopson M."/>
        </authorList>
    </citation>
    <scope>NUCLEOTIDE SEQUENCE</scope>
    <source>
        <strain evidence="1">MM171A01690</strain>
        <strain evidence="2">MM171B02299</strain>
    </source>
</reference>